<evidence type="ECO:0000313" key="2">
    <source>
        <dbReference type="EMBL" id="RZF60582.1"/>
    </source>
</evidence>
<sequence>MTAYVVFTRERLRSASDMEGYSPGARASFAGHDLQRLAAYGKCETLEGAPIEGAVILSFPTMEAAKAWYDSPEYCEARKHRFLGADYRAFITEGV</sequence>
<evidence type="ECO:0000259" key="1">
    <source>
        <dbReference type="Pfam" id="PF07045"/>
    </source>
</evidence>
<dbReference type="OrthoDB" id="9806380at2"/>
<dbReference type="SUPFAM" id="SSF54909">
    <property type="entry name" value="Dimeric alpha+beta barrel"/>
    <property type="match status" value="1"/>
</dbReference>
<dbReference type="Proteomes" id="UP000292085">
    <property type="component" value="Unassembled WGS sequence"/>
</dbReference>
<keyword evidence="3" id="KW-1185">Reference proteome</keyword>
<dbReference type="PANTHER" id="PTHR41521">
    <property type="match status" value="1"/>
</dbReference>
<dbReference type="Pfam" id="PF07045">
    <property type="entry name" value="DUF1330"/>
    <property type="match status" value="1"/>
</dbReference>
<evidence type="ECO:0000313" key="3">
    <source>
        <dbReference type="Proteomes" id="UP000292085"/>
    </source>
</evidence>
<protein>
    <submittedName>
        <fullName evidence="2">DUF1330 domain-containing protein</fullName>
    </submittedName>
</protein>
<gene>
    <name evidence="2" type="ORF">EWE75_22295</name>
</gene>
<feature type="domain" description="DUF1330" evidence="1">
    <location>
        <begin position="2"/>
        <end position="95"/>
    </location>
</feature>
<dbReference type="RefSeq" id="WP_130160278.1">
    <property type="nucleotide sequence ID" value="NZ_SGIS01000062.1"/>
</dbReference>
<organism evidence="2 3">
    <name type="scientific">Sphingomonas populi</name>
    <dbReference type="NCBI Taxonomy" id="2484750"/>
    <lineage>
        <taxon>Bacteria</taxon>
        <taxon>Pseudomonadati</taxon>
        <taxon>Pseudomonadota</taxon>
        <taxon>Alphaproteobacteria</taxon>
        <taxon>Sphingomonadales</taxon>
        <taxon>Sphingomonadaceae</taxon>
        <taxon>Sphingomonas</taxon>
    </lineage>
</organism>
<accession>A0A4Q6XSR4</accession>
<comment type="caution">
    <text evidence="2">The sequence shown here is derived from an EMBL/GenBank/DDBJ whole genome shotgun (WGS) entry which is preliminary data.</text>
</comment>
<dbReference type="Gene3D" id="3.30.70.100">
    <property type="match status" value="1"/>
</dbReference>
<dbReference type="PANTHER" id="PTHR41521:SF4">
    <property type="entry name" value="BLR0684 PROTEIN"/>
    <property type="match status" value="1"/>
</dbReference>
<proteinExistence type="predicted"/>
<dbReference type="EMBL" id="SGIS01000062">
    <property type="protein sequence ID" value="RZF60582.1"/>
    <property type="molecule type" value="Genomic_DNA"/>
</dbReference>
<name>A0A4Q6XSR4_9SPHN</name>
<dbReference type="InterPro" id="IPR011008">
    <property type="entry name" value="Dimeric_a/b-barrel"/>
</dbReference>
<dbReference type="AlphaFoldDB" id="A0A4Q6XSR4"/>
<dbReference type="InterPro" id="IPR010753">
    <property type="entry name" value="DUF1330"/>
</dbReference>
<reference evidence="2 3" key="1">
    <citation type="submission" date="2019-02" db="EMBL/GenBank/DDBJ databases">
        <authorList>
            <person name="Li Y."/>
        </authorList>
    </citation>
    <scope>NUCLEOTIDE SEQUENCE [LARGE SCALE GENOMIC DNA]</scope>
    <source>
        <strain evidence="2 3">3-7</strain>
    </source>
</reference>